<name>A0ABP0I517_9DINO</name>
<accession>A0ABP0I517</accession>
<evidence type="ECO:0000313" key="2">
    <source>
        <dbReference type="EMBL" id="CAK8997041.1"/>
    </source>
</evidence>
<feature type="region of interest" description="Disordered" evidence="1">
    <location>
        <begin position="119"/>
        <end position="193"/>
    </location>
</feature>
<dbReference type="EMBL" id="CAXAMN010001957">
    <property type="protein sequence ID" value="CAK8997041.1"/>
    <property type="molecule type" value="Genomic_DNA"/>
</dbReference>
<sequence length="525" mass="57602">AQRAAPPGIAPATVNWICSPEHVDQRWAPTVAEAAALKQEAAVLGLHVKRIGVQDGQVTIPGRGMSLIPFTAAPIAGGASAAAPRGAVGALGPVPAPEADGGAFNLQSLSDVIQELKDMARKKEGQSKEKSKKKKRSRKKSKDKKKKKKRKDSSSGSSTSRSRSSASSRSSSQSSSGPLLWKPKGKDREVSYKKVHAVDSEKFKRKGELLAYASRHPGALSGHFLASIYARLSKGKVERSSQLREASVVSWAAQHSGLTEVRDVREVLTLAEAMDAVNRKEIARAMDILAQRILAIQQAALNMLHGSLDVEFKFVSAAHSRIQDETEDRVITDPSVNQLLDPQKLPRPRFAYIPKLRVTLVPRTGRLLVSKRDARIRLHAQHLWGLVLAQAETKAAFCGPTWLSRAEQVYGWLDDLRGRKVRVTTLPDVIWCELMTAALLLPYAQFNLSAPFSQRVECSDASMSGIGRAWATMPSDLVQRMAQLCDHPGTYTNLNLPFGLALNEEDKCPLRKLKLPRNLFHWHTA</sequence>
<protein>
    <submittedName>
        <fullName evidence="2">Uncharacterized protein</fullName>
    </submittedName>
</protein>
<feature type="non-terminal residue" evidence="2">
    <location>
        <position position="525"/>
    </location>
</feature>
<evidence type="ECO:0000256" key="1">
    <source>
        <dbReference type="SAM" id="MobiDB-lite"/>
    </source>
</evidence>
<organism evidence="2 3">
    <name type="scientific">Durusdinium trenchii</name>
    <dbReference type="NCBI Taxonomy" id="1381693"/>
    <lineage>
        <taxon>Eukaryota</taxon>
        <taxon>Sar</taxon>
        <taxon>Alveolata</taxon>
        <taxon>Dinophyceae</taxon>
        <taxon>Suessiales</taxon>
        <taxon>Symbiodiniaceae</taxon>
        <taxon>Durusdinium</taxon>
    </lineage>
</organism>
<gene>
    <name evidence="2" type="ORF">CCMP2556_LOCUS4694</name>
</gene>
<evidence type="ECO:0000313" key="3">
    <source>
        <dbReference type="Proteomes" id="UP001642484"/>
    </source>
</evidence>
<feature type="compositionally biased region" description="Basic and acidic residues" evidence="1">
    <location>
        <begin position="119"/>
        <end position="129"/>
    </location>
</feature>
<dbReference type="Proteomes" id="UP001642484">
    <property type="component" value="Unassembled WGS sequence"/>
</dbReference>
<feature type="compositionally biased region" description="Low complexity" evidence="1">
    <location>
        <begin position="154"/>
        <end position="176"/>
    </location>
</feature>
<reference evidence="2 3" key="1">
    <citation type="submission" date="2024-02" db="EMBL/GenBank/DDBJ databases">
        <authorList>
            <person name="Chen Y."/>
            <person name="Shah S."/>
            <person name="Dougan E. K."/>
            <person name="Thang M."/>
            <person name="Chan C."/>
        </authorList>
    </citation>
    <scope>NUCLEOTIDE SEQUENCE [LARGE SCALE GENOMIC DNA]</scope>
</reference>
<proteinExistence type="predicted"/>
<comment type="caution">
    <text evidence="2">The sequence shown here is derived from an EMBL/GenBank/DDBJ whole genome shotgun (WGS) entry which is preliminary data.</text>
</comment>
<keyword evidence="3" id="KW-1185">Reference proteome</keyword>
<feature type="non-terminal residue" evidence="2">
    <location>
        <position position="1"/>
    </location>
</feature>
<feature type="compositionally biased region" description="Basic and acidic residues" evidence="1">
    <location>
        <begin position="184"/>
        <end position="193"/>
    </location>
</feature>
<feature type="compositionally biased region" description="Basic residues" evidence="1">
    <location>
        <begin position="130"/>
        <end position="151"/>
    </location>
</feature>